<accession>A0A640TUQ2</accession>
<evidence type="ECO:0000313" key="6">
    <source>
        <dbReference type="Proteomes" id="UP000429552"/>
    </source>
</evidence>
<gene>
    <name evidence="4" type="ORF">Sliba_78600</name>
    <name evidence="5" type="ORF">STRLI_007814</name>
</gene>
<dbReference type="InterPro" id="IPR036291">
    <property type="entry name" value="NAD(P)-bd_dom_sf"/>
</dbReference>
<evidence type="ECO:0000313" key="5">
    <source>
        <dbReference type="EMBL" id="WAU01464.1"/>
    </source>
</evidence>
<sequence>MDPDRRRALGDSPAEVSLVDAGHQAGKQAKARPGQKAQLQHTLRSRSLPFPGQRLQQCPDGVIWAGQGGGVIVIVILASIAAHAGFRGHAAYAAAKQGVLAPARTAAREYADRGIRVVSVSPGIVDTPMVTSLPPGATDGLLNAVPLRRTAQPAEVAALIAFLVSDDAS</sequence>
<dbReference type="PANTHER" id="PTHR24321:SF8">
    <property type="entry name" value="ESTRADIOL 17-BETA-DEHYDROGENASE 8-RELATED"/>
    <property type="match status" value="1"/>
</dbReference>
<evidence type="ECO:0000313" key="7">
    <source>
        <dbReference type="Proteomes" id="UP001210609"/>
    </source>
</evidence>
<dbReference type="Pfam" id="PF13561">
    <property type="entry name" value="adh_short_C2"/>
    <property type="match status" value="1"/>
</dbReference>
<dbReference type="InterPro" id="IPR002347">
    <property type="entry name" value="SDR_fam"/>
</dbReference>
<dbReference type="SUPFAM" id="SSF51735">
    <property type="entry name" value="NAD(P)-binding Rossmann-fold domains"/>
    <property type="match status" value="1"/>
</dbReference>
<dbReference type="Proteomes" id="UP001210609">
    <property type="component" value="Chromosome"/>
</dbReference>
<reference evidence="4 6" key="1">
    <citation type="submission" date="2019-12" db="EMBL/GenBank/DDBJ databases">
        <title>Whole genome shotgun sequence of Streptomyces libani subsp. libani NBRC 13452.</title>
        <authorList>
            <person name="Ichikawa N."/>
            <person name="Kimura A."/>
            <person name="Kitahashi Y."/>
            <person name="Komaki H."/>
            <person name="Tamura T."/>
        </authorList>
    </citation>
    <scope>NUCLEOTIDE SEQUENCE [LARGE SCALE GENOMIC DNA]</scope>
    <source>
        <strain evidence="4 6">NBRC 13452</strain>
    </source>
</reference>
<keyword evidence="7" id="KW-1185">Reference proteome</keyword>
<dbReference type="PRINTS" id="PR00081">
    <property type="entry name" value="GDHRDH"/>
</dbReference>
<dbReference type="EMBL" id="BLIP01000003">
    <property type="protein sequence ID" value="GFE27407.1"/>
    <property type="molecule type" value="Genomic_DNA"/>
</dbReference>
<evidence type="ECO:0000313" key="4">
    <source>
        <dbReference type="EMBL" id="GFE27407.1"/>
    </source>
</evidence>
<protein>
    <submittedName>
        <fullName evidence="5">SDR family oxidoreductase</fullName>
    </submittedName>
</protein>
<keyword evidence="2" id="KW-0560">Oxidoreductase</keyword>
<name>A0A640TUQ2_STRNI</name>
<organism evidence="4 6">
    <name type="scientific">Streptomyces nigrescens</name>
    <dbReference type="NCBI Taxonomy" id="1920"/>
    <lineage>
        <taxon>Bacteria</taxon>
        <taxon>Bacillati</taxon>
        <taxon>Actinomycetota</taxon>
        <taxon>Actinomycetes</taxon>
        <taxon>Kitasatosporales</taxon>
        <taxon>Streptomycetaceae</taxon>
        <taxon>Streptomyces</taxon>
    </lineage>
</organism>
<feature type="region of interest" description="Disordered" evidence="3">
    <location>
        <begin position="1"/>
        <end position="36"/>
    </location>
</feature>
<dbReference type="Proteomes" id="UP000429552">
    <property type="component" value="Unassembled WGS sequence"/>
</dbReference>
<dbReference type="EMBL" id="CP114202">
    <property type="protein sequence ID" value="WAU01464.1"/>
    <property type="molecule type" value="Genomic_DNA"/>
</dbReference>
<dbReference type="Gene3D" id="3.40.50.720">
    <property type="entry name" value="NAD(P)-binding Rossmann-like Domain"/>
    <property type="match status" value="1"/>
</dbReference>
<dbReference type="GO" id="GO:0016491">
    <property type="term" value="F:oxidoreductase activity"/>
    <property type="evidence" value="ECO:0007669"/>
    <property type="project" value="UniProtKB-KW"/>
</dbReference>
<evidence type="ECO:0000256" key="2">
    <source>
        <dbReference type="ARBA" id="ARBA00023002"/>
    </source>
</evidence>
<dbReference type="PANTHER" id="PTHR24321">
    <property type="entry name" value="DEHYDROGENASES, SHORT CHAIN"/>
    <property type="match status" value="1"/>
</dbReference>
<evidence type="ECO:0000256" key="1">
    <source>
        <dbReference type="ARBA" id="ARBA00006484"/>
    </source>
</evidence>
<dbReference type="AlphaFoldDB" id="A0A640TUQ2"/>
<reference evidence="5 7" key="2">
    <citation type="submission" date="2022-12" db="EMBL/GenBank/DDBJ databases">
        <authorList>
            <person name="Ruckert C."/>
            <person name="Busche T."/>
            <person name="Kalinowski J."/>
            <person name="Wittmann C."/>
        </authorList>
    </citation>
    <scope>NUCLEOTIDE SEQUENCE [LARGE SCALE GENOMIC DNA]</scope>
    <source>
        <strain evidence="5 7">DSM 40555</strain>
    </source>
</reference>
<proteinExistence type="inferred from homology"/>
<comment type="similarity">
    <text evidence="1">Belongs to the short-chain dehydrogenases/reductases (SDR) family.</text>
</comment>
<dbReference type="RefSeq" id="WP_229838237.1">
    <property type="nucleotide sequence ID" value="NZ_BLIP01000003.1"/>
</dbReference>
<evidence type="ECO:0000256" key="3">
    <source>
        <dbReference type="SAM" id="MobiDB-lite"/>
    </source>
</evidence>